<name>A0A9J5Z0B9_SOLCO</name>
<evidence type="ECO:0000313" key="4">
    <source>
        <dbReference type="Proteomes" id="UP000824120"/>
    </source>
</evidence>
<accession>A0A9J5Z0B9</accession>
<feature type="domain" description="DUF4283" evidence="2">
    <location>
        <begin position="89"/>
        <end position="155"/>
    </location>
</feature>
<sequence>MAMMATDQSSTTMIDQPHLASPPKIPIPNDNQSLSTMDYSKFLKLNTMNNNSPSTTMTATISVKPITLLHGEPYLKWIESEVSKMNTIENMQHVIIGKLLYGWLDLDELRTSIPAQCNIKGDCQIGYFRNRHILIRLALKEDFINLTSKPAYYIKAKDGAA</sequence>
<feature type="region of interest" description="Disordered" evidence="1">
    <location>
        <begin position="1"/>
        <end position="21"/>
    </location>
</feature>
<evidence type="ECO:0000313" key="3">
    <source>
        <dbReference type="EMBL" id="KAG5605597.1"/>
    </source>
</evidence>
<dbReference type="InterPro" id="IPR025558">
    <property type="entry name" value="DUF4283"/>
</dbReference>
<dbReference type="EMBL" id="JACXVP010000005">
    <property type="protein sequence ID" value="KAG5605597.1"/>
    <property type="molecule type" value="Genomic_DNA"/>
</dbReference>
<dbReference type="OrthoDB" id="10335110at2759"/>
<feature type="compositionally biased region" description="Polar residues" evidence="1">
    <location>
        <begin position="1"/>
        <end position="14"/>
    </location>
</feature>
<reference evidence="3 4" key="1">
    <citation type="submission" date="2020-09" db="EMBL/GenBank/DDBJ databases">
        <title>De no assembly of potato wild relative species, Solanum commersonii.</title>
        <authorList>
            <person name="Cho K."/>
        </authorList>
    </citation>
    <scope>NUCLEOTIDE SEQUENCE [LARGE SCALE GENOMIC DNA]</scope>
    <source>
        <strain evidence="3">LZ3.2</strain>
        <tissue evidence="3">Leaf</tissue>
    </source>
</reference>
<evidence type="ECO:0000256" key="1">
    <source>
        <dbReference type="SAM" id="MobiDB-lite"/>
    </source>
</evidence>
<comment type="caution">
    <text evidence="3">The sequence shown here is derived from an EMBL/GenBank/DDBJ whole genome shotgun (WGS) entry which is preliminary data.</text>
</comment>
<organism evidence="3 4">
    <name type="scientific">Solanum commersonii</name>
    <name type="common">Commerson's wild potato</name>
    <name type="synonym">Commerson's nightshade</name>
    <dbReference type="NCBI Taxonomy" id="4109"/>
    <lineage>
        <taxon>Eukaryota</taxon>
        <taxon>Viridiplantae</taxon>
        <taxon>Streptophyta</taxon>
        <taxon>Embryophyta</taxon>
        <taxon>Tracheophyta</taxon>
        <taxon>Spermatophyta</taxon>
        <taxon>Magnoliopsida</taxon>
        <taxon>eudicotyledons</taxon>
        <taxon>Gunneridae</taxon>
        <taxon>Pentapetalae</taxon>
        <taxon>asterids</taxon>
        <taxon>lamiids</taxon>
        <taxon>Solanales</taxon>
        <taxon>Solanaceae</taxon>
        <taxon>Solanoideae</taxon>
        <taxon>Solaneae</taxon>
        <taxon>Solanum</taxon>
    </lineage>
</organism>
<protein>
    <recommendedName>
        <fullName evidence="2">DUF4283 domain-containing protein</fullName>
    </recommendedName>
</protein>
<gene>
    <name evidence="3" type="ORF">H5410_027089</name>
</gene>
<dbReference type="AlphaFoldDB" id="A0A9J5Z0B9"/>
<evidence type="ECO:0000259" key="2">
    <source>
        <dbReference type="Pfam" id="PF14111"/>
    </source>
</evidence>
<proteinExistence type="predicted"/>
<dbReference type="Pfam" id="PF14111">
    <property type="entry name" value="DUF4283"/>
    <property type="match status" value="1"/>
</dbReference>
<keyword evidence="4" id="KW-1185">Reference proteome</keyword>
<dbReference type="Proteomes" id="UP000824120">
    <property type="component" value="Chromosome 5"/>
</dbReference>